<name>A0ABR8GK72_9CYAN</name>
<comment type="caution">
    <text evidence="1">The sequence shown here is derived from an EMBL/GenBank/DDBJ whole genome shotgun (WGS) entry which is preliminary data.</text>
</comment>
<reference evidence="1 2" key="1">
    <citation type="journal article" date="2020" name="ISME J.">
        <title>Comparative genomics reveals insights into cyanobacterial evolution and habitat adaptation.</title>
        <authorList>
            <person name="Chen M.Y."/>
            <person name="Teng W.K."/>
            <person name="Zhao L."/>
            <person name="Hu C.X."/>
            <person name="Zhou Y.K."/>
            <person name="Han B.P."/>
            <person name="Song L.R."/>
            <person name="Shu W.S."/>
        </authorList>
    </citation>
    <scope>NUCLEOTIDE SEQUENCE [LARGE SCALE GENOMIC DNA]</scope>
    <source>
        <strain evidence="1 2">FACHB-248</strain>
    </source>
</reference>
<evidence type="ECO:0000313" key="1">
    <source>
        <dbReference type="EMBL" id="MBD2603782.1"/>
    </source>
</evidence>
<dbReference type="EMBL" id="JACJTA010000006">
    <property type="protein sequence ID" value="MBD2603782.1"/>
    <property type="molecule type" value="Genomic_DNA"/>
</dbReference>
<evidence type="ECO:0000313" key="2">
    <source>
        <dbReference type="Proteomes" id="UP000660380"/>
    </source>
</evidence>
<gene>
    <name evidence="1" type="ORF">H6G81_04360</name>
</gene>
<dbReference type="Proteomes" id="UP000660380">
    <property type="component" value="Unassembled WGS sequence"/>
</dbReference>
<keyword evidence="2" id="KW-1185">Reference proteome</keyword>
<protein>
    <submittedName>
        <fullName evidence="1">Uncharacterized protein</fullName>
    </submittedName>
</protein>
<organism evidence="1 2">
    <name type="scientific">Scytonema hofmannii FACHB-248</name>
    <dbReference type="NCBI Taxonomy" id="1842502"/>
    <lineage>
        <taxon>Bacteria</taxon>
        <taxon>Bacillati</taxon>
        <taxon>Cyanobacteriota</taxon>
        <taxon>Cyanophyceae</taxon>
        <taxon>Nostocales</taxon>
        <taxon>Scytonemataceae</taxon>
        <taxon>Scytonema</taxon>
    </lineage>
</organism>
<accession>A0ABR8GK72</accession>
<dbReference type="RefSeq" id="WP_144238095.1">
    <property type="nucleotide sequence ID" value="NZ_JACJTA010000006.1"/>
</dbReference>
<sequence>MTILCTFRVMLFTGFIGSAYWSTEKLPIPYPSPFWFQRDPIENIGSLISLGANHDDSNTPSILRFTHGYFAQWTPT</sequence>
<proteinExistence type="predicted"/>